<organism evidence="1 2">
    <name type="scientific">Chryseobacterium turcicum</name>
    <dbReference type="NCBI Taxonomy" id="2898076"/>
    <lineage>
        <taxon>Bacteria</taxon>
        <taxon>Pseudomonadati</taxon>
        <taxon>Bacteroidota</taxon>
        <taxon>Flavobacteriia</taxon>
        <taxon>Flavobacteriales</taxon>
        <taxon>Weeksellaceae</taxon>
        <taxon>Chryseobacterium group</taxon>
        <taxon>Chryseobacterium</taxon>
    </lineage>
</organism>
<dbReference type="EMBL" id="JAJNAY010000001">
    <property type="protein sequence ID" value="MCD1116089.1"/>
    <property type="molecule type" value="Genomic_DNA"/>
</dbReference>
<accession>A0A9Q3V2W5</accession>
<dbReference type="AlphaFoldDB" id="A0A9Q3V2W5"/>
<comment type="caution">
    <text evidence="1">The sequence shown here is derived from an EMBL/GenBank/DDBJ whole genome shotgun (WGS) entry which is preliminary data.</text>
</comment>
<protein>
    <submittedName>
        <fullName evidence="1">Uncharacterized protein</fullName>
    </submittedName>
</protein>
<gene>
    <name evidence="1" type="ORF">LO744_04375</name>
</gene>
<dbReference type="Proteomes" id="UP001108025">
    <property type="component" value="Unassembled WGS sequence"/>
</dbReference>
<reference evidence="1" key="1">
    <citation type="submission" date="2021-11" db="EMBL/GenBank/DDBJ databases">
        <title>Description of novel Chryseobacterium species.</title>
        <authorList>
            <person name="Saticioglu I.B."/>
            <person name="Ay H."/>
            <person name="Altun S."/>
            <person name="Duman M."/>
        </authorList>
    </citation>
    <scope>NUCLEOTIDE SEQUENCE</scope>
    <source>
        <strain evidence="1">C-17</strain>
    </source>
</reference>
<evidence type="ECO:0000313" key="1">
    <source>
        <dbReference type="EMBL" id="MCD1116089.1"/>
    </source>
</evidence>
<proteinExistence type="predicted"/>
<sequence>MKNIQIPNPCSENWEIMSPQEKGRFCEVCSKCVIDFTQKQPEEIHQIFIENKNTSICGRFYNHQLSDNRKNNIDQIKRSFFKYIPSYFQNNRIILTVLSFILFLTGCSKQKEESCITTTGVVFEDIEMDTLTNKNFEMGEAVLIDNDSVAKIHKKEDDFKRKKSPK</sequence>
<name>A0A9Q3V2W5_9FLAO</name>
<evidence type="ECO:0000313" key="2">
    <source>
        <dbReference type="Proteomes" id="UP001108025"/>
    </source>
</evidence>
<keyword evidence="2" id="KW-1185">Reference proteome</keyword>
<dbReference type="RefSeq" id="WP_230667363.1">
    <property type="nucleotide sequence ID" value="NZ_JAJNAY010000001.1"/>
</dbReference>